<evidence type="ECO:0000313" key="3">
    <source>
        <dbReference type="Proteomes" id="UP001208534"/>
    </source>
</evidence>
<dbReference type="InterPro" id="IPR006445">
    <property type="entry name" value="Phage-assoc_HI1409"/>
</dbReference>
<feature type="domain" description="Anti-CBASS protein Acb1-like N-terminal" evidence="1">
    <location>
        <begin position="52"/>
        <end position="384"/>
    </location>
</feature>
<dbReference type="Proteomes" id="UP001208534">
    <property type="component" value="Unassembled WGS sequence"/>
</dbReference>
<sequence>MEERNQTQAPVIVNDGAYVNFVSNLNTSRDKSSHGHFAKETTLTDYDFEAVYQDWLAKKIVNRPVLDMLRAGWYFNGLEDGQILKISDEIKRLRLVERLAKLLIWSRLYGRAYLVFGLADGLPLDQPFEIEKLRQGGLQFFTVLKKSKVQALNQEYVPLELSAGEPEQPMYYQISNGNGTQSKIHHSRIMCVKHGDEGESLLLAIYYTLRNYIATNAGAASLVHEAKIDVIRTPDLMMKIIDRTKDMMERFGAAALLKSINGMLVIDKDEEYESKSYTFGGLPDLMREFGQQTSGAADMPYTLLFGQTTSGLNNSGEFDLRSYYDRVNTEQNWTLRPILERIFPVIFKSLFGVIPTGFNFVFYPLWQLDVKTRSEVEKNNTERDIKYLEKGIITEAMIAKQLQQDGTYDFLDDDHIKALEGLAGQIDDNTNQP</sequence>
<reference evidence="2" key="1">
    <citation type="submission" date="2021-06" db="EMBL/GenBank/DDBJ databases">
        <title>Propagation of a rapidly emergent carbapenem-resistant Acinetobacter baumannii lineage by various extra-hospital transmission networks.</title>
        <authorList>
            <person name="Calix J."/>
        </authorList>
    </citation>
    <scope>NUCLEOTIDE SEQUENCE</scope>
    <source>
        <strain evidence="2">WU_MDCI_Aw63</strain>
    </source>
</reference>
<dbReference type="AlphaFoldDB" id="A0AAW5RD68"/>
<dbReference type="InterPro" id="IPR024459">
    <property type="entry name" value="Acb1-like_N"/>
</dbReference>
<name>A0AAW5RD68_ACIJU</name>
<evidence type="ECO:0000259" key="1">
    <source>
        <dbReference type="Pfam" id="PF06381"/>
    </source>
</evidence>
<comment type="caution">
    <text evidence="2">The sequence shown here is derived from an EMBL/GenBank/DDBJ whole genome shotgun (WGS) entry which is preliminary data.</text>
</comment>
<protein>
    <submittedName>
        <fullName evidence="2">DUF1073 domain-containing protein</fullName>
    </submittedName>
</protein>
<dbReference type="EMBL" id="JAHPRE010000039">
    <property type="protein sequence ID" value="MCU4397375.1"/>
    <property type="molecule type" value="Genomic_DNA"/>
</dbReference>
<dbReference type="NCBIfam" id="TIGR01555">
    <property type="entry name" value="phge_rel_HI1409"/>
    <property type="match status" value="1"/>
</dbReference>
<evidence type="ECO:0000313" key="2">
    <source>
        <dbReference type="EMBL" id="MCU4397375.1"/>
    </source>
</evidence>
<dbReference type="Pfam" id="PF06381">
    <property type="entry name" value="Phage_portal_3"/>
    <property type="match status" value="1"/>
</dbReference>
<dbReference type="RefSeq" id="WP_262579082.1">
    <property type="nucleotide sequence ID" value="NZ_JAHPRE010000039.1"/>
</dbReference>
<accession>A0AAW5RD68</accession>
<gene>
    <name evidence="2" type="ORF">KTH64_10525</name>
</gene>
<proteinExistence type="predicted"/>
<organism evidence="2 3">
    <name type="scientific">Acinetobacter junii</name>
    <dbReference type="NCBI Taxonomy" id="40215"/>
    <lineage>
        <taxon>Bacteria</taxon>
        <taxon>Pseudomonadati</taxon>
        <taxon>Pseudomonadota</taxon>
        <taxon>Gammaproteobacteria</taxon>
        <taxon>Moraxellales</taxon>
        <taxon>Moraxellaceae</taxon>
        <taxon>Acinetobacter</taxon>
    </lineage>
</organism>